<dbReference type="OrthoDB" id="291007at2759"/>
<dbReference type="Proteomes" id="UP000247233">
    <property type="component" value="Unassembled WGS sequence"/>
</dbReference>
<proteinExistence type="predicted"/>
<feature type="chain" id="PRO_5016433532" description="Zincin" evidence="1">
    <location>
        <begin position="24"/>
        <end position="330"/>
    </location>
</feature>
<feature type="signal peptide" evidence="1">
    <location>
        <begin position="1"/>
        <end position="23"/>
    </location>
</feature>
<evidence type="ECO:0000313" key="2">
    <source>
        <dbReference type="EMBL" id="PWY82994.1"/>
    </source>
</evidence>
<dbReference type="VEuPathDB" id="FungiDB:BO70DRAFT_352593"/>
<dbReference type="InterPro" id="IPR024079">
    <property type="entry name" value="MetalloPept_cat_dom_sf"/>
</dbReference>
<dbReference type="AlphaFoldDB" id="A0A317W8Q9"/>
<dbReference type="EMBL" id="MSFL01000011">
    <property type="protein sequence ID" value="PWY82994.1"/>
    <property type="molecule type" value="Genomic_DNA"/>
</dbReference>
<dbReference type="RefSeq" id="XP_025399708.1">
    <property type="nucleotide sequence ID" value="XM_025541800.1"/>
</dbReference>
<evidence type="ECO:0000256" key="1">
    <source>
        <dbReference type="SAM" id="SignalP"/>
    </source>
</evidence>
<comment type="caution">
    <text evidence="2">The sequence shown here is derived from an EMBL/GenBank/DDBJ whole genome shotgun (WGS) entry which is preliminary data.</text>
</comment>
<accession>A0A317W8Q9</accession>
<dbReference type="STRING" id="1448321.A0A317W8Q9"/>
<evidence type="ECO:0000313" key="3">
    <source>
        <dbReference type="Proteomes" id="UP000247233"/>
    </source>
</evidence>
<dbReference type="SUPFAM" id="SSF55486">
    <property type="entry name" value="Metalloproteases ('zincins'), catalytic domain"/>
    <property type="match status" value="1"/>
</dbReference>
<dbReference type="Gene3D" id="3.40.390.10">
    <property type="entry name" value="Collagenase (Catalytic Domain)"/>
    <property type="match status" value="1"/>
</dbReference>
<organism evidence="2 3">
    <name type="scientific">Aspergillus heteromorphus CBS 117.55</name>
    <dbReference type="NCBI Taxonomy" id="1448321"/>
    <lineage>
        <taxon>Eukaryota</taxon>
        <taxon>Fungi</taxon>
        <taxon>Dikarya</taxon>
        <taxon>Ascomycota</taxon>
        <taxon>Pezizomycotina</taxon>
        <taxon>Eurotiomycetes</taxon>
        <taxon>Eurotiomycetidae</taxon>
        <taxon>Eurotiales</taxon>
        <taxon>Aspergillaceae</taxon>
        <taxon>Aspergillus</taxon>
        <taxon>Aspergillus subgen. Circumdati</taxon>
    </lineage>
</organism>
<sequence>MASLPLWIWVAMLLSMLLPNVHAGHPTWETARFSTPDWISIRPWEADTHLWPDAILPFCFDSDANFEKYRPRIESAFDLWYAAGLPNKLRFRYPTQEACEEYPYVTILVRDTPSMMTATTGVSVPTVGDDGYIPAAGPPTMYVSVEEQDTWEDNIRKIAHLIGHLFGLHHEHQTPSFWNPNTRDSRQFDFWCEYLADFEKKTKQLTYEERWGTVGICQDRTAAILSGFSAANFLPLEANTYFTDAQWWSTPDWNSIMIYSSYVGGAPDRQVLQKANGGIINTNYVPSAKDVAGLKFLYTTGIYENPLSPFFNNPLSPYYGTFRMYNGCNE</sequence>
<protein>
    <recommendedName>
        <fullName evidence="4">Zincin</fullName>
    </recommendedName>
</protein>
<reference evidence="2 3" key="1">
    <citation type="submission" date="2016-12" db="EMBL/GenBank/DDBJ databases">
        <title>The genomes of Aspergillus section Nigri reveals drivers in fungal speciation.</title>
        <authorList>
            <consortium name="DOE Joint Genome Institute"/>
            <person name="Vesth T.C."/>
            <person name="Nybo J."/>
            <person name="Theobald S."/>
            <person name="Brandl J."/>
            <person name="Frisvad J.C."/>
            <person name="Nielsen K.F."/>
            <person name="Lyhne E.K."/>
            <person name="Kogle M.E."/>
            <person name="Kuo A."/>
            <person name="Riley R."/>
            <person name="Clum A."/>
            <person name="Nolan M."/>
            <person name="Lipzen A."/>
            <person name="Salamov A."/>
            <person name="Henrissat B."/>
            <person name="Wiebenga A."/>
            <person name="De Vries R.P."/>
            <person name="Grigoriev I.V."/>
            <person name="Mortensen U.H."/>
            <person name="Andersen M.R."/>
            <person name="Baker S.E."/>
        </authorList>
    </citation>
    <scope>NUCLEOTIDE SEQUENCE [LARGE SCALE GENOMIC DNA]</scope>
    <source>
        <strain evidence="2 3">CBS 117.55</strain>
    </source>
</reference>
<name>A0A317W8Q9_9EURO</name>
<keyword evidence="3" id="KW-1185">Reference proteome</keyword>
<evidence type="ECO:0008006" key="4">
    <source>
        <dbReference type="Google" id="ProtNLM"/>
    </source>
</evidence>
<dbReference type="GO" id="GO:0008237">
    <property type="term" value="F:metallopeptidase activity"/>
    <property type="evidence" value="ECO:0007669"/>
    <property type="project" value="InterPro"/>
</dbReference>
<dbReference type="GeneID" id="37064037"/>
<gene>
    <name evidence="2" type="ORF">BO70DRAFT_352593</name>
</gene>
<keyword evidence="1" id="KW-0732">Signal</keyword>